<evidence type="ECO:0000256" key="4">
    <source>
        <dbReference type="ARBA" id="ARBA00022679"/>
    </source>
</evidence>
<comment type="cofactor">
    <cofactor evidence="1">
        <name>pyridoxal 5'-phosphate</name>
        <dbReference type="ChEBI" id="CHEBI:597326"/>
    </cofactor>
</comment>
<reference evidence="8" key="1">
    <citation type="submission" date="2023-06" db="EMBL/GenBank/DDBJ databases">
        <title>Genome-scale phylogeny and comparative genomics of the fungal order Sordariales.</title>
        <authorList>
            <consortium name="Lawrence Berkeley National Laboratory"/>
            <person name="Hensen N."/>
            <person name="Bonometti L."/>
            <person name="Westerberg I."/>
            <person name="Brannstrom I.O."/>
            <person name="Guillou S."/>
            <person name="Cros-Aarteil S."/>
            <person name="Calhoun S."/>
            <person name="Haridas S."/>
            <person name="Kuo A."/>
            <person name="Mondo S."/>
            <person name="Pangilinan J."/>
            <person name="Riley R."/>
            <person name="Labutti K."/>
            <person name="Andreopoulos B."/>
            <person name="Lipzen A."/>
            <person name="Chen C."/>
            <person name="Yanf M."/>
            <person name="Daum C."/>
            <person name="Ng V."/>
            <person name="Clum A."/>
            <person name="Steindorff A."/>
            <person name="Ohm R."/>
            <person name="Martin F."/>
            <person name="Silar P."/>
            <person name="Natvig D."/>
            <person name="Lalanne C."/>
            <person name="Gautier V."/>
            <person name="Ament-Velasquez S.L."/>
            <person name="Kruys A."/>
            <person name="Hutchinson M.I."/>
            <person name="Powell A.J."/>
            <person name="Barry K."/>
            <person name="Miller A.N."/>
            <person name="Grigoriev I.V."/>
            <person name="Debuchy R."/>
            <person name="Gladieux P."/>
            <person name="Thoren M.H."/>
            <person name="Johannesson H."/>
        </authorList>
    </citation>
    <scope>NUCLEOTIDE SEQUENCE</scope>
    <source>
        <strain evidence="8">SMH2532-1</strain>
    </source>
</reference>
<dbReference type="Gene3D" id="3.20.10.10">
    <property type="entry name" value="D-amino Acid Aminotransferase, subunit A, domain 2"/>
    <property type="match status" value="1"/>
</dbReference>
<sequence>MAPFPPPPVNTIDWSNVGFRVREVNGHIESHYSVKTGKWTPPTFVADPYMRIHGMAPALNYGQQAYEGLKAFRLPGDTTISIFRPDRNAARLQYSADFISIPPVPTSLFIDAVKAAVALNAEFVPPHDTGAAMYIRPQIYGSSAQLGLNPPEEYTFCVFVLPTGVYHGTHPVKALIMDDFDRAAPNGTGSAKVGGNYAPVLRWSEKARNEGFGITLHLDSKAHEEVDEFSTSGFIGALVEGGQVTLVVPDSKAVINSVTSDSVQQIGRSFGWKVERRSIKYHELPNFTEVMAAGTAAALVPIRSITRRADPSSPQSLASSAATKDHSRVSFKDGEETITYIPEVVEDAGELCLRLLTQLKGIQLGKVEDTFGWRVEVTEQDAKSVAANGNGNGAEPTVDQLD</sequence>
<evidence type="ECO:0000256" key="7">
    <source>
        <dbReference type="SAM" id="MobiDB-lite"/>
    </source>
</evidence>
<dbReference type="CDD" id="cd01557">
    <property type="entry name" value="BCAT_beta_family"/>
    <property type="match status" value="1"/>
</dbReference>
<evidence type="ECO:0000256" key="6">
    <source>
        <dbReference type="PIRSR" id="PIRSR006468-1"/>
    </source>
</evidence>
<keyword evidence="9" id="KW-1185">Reference proteome</keyword>
<keyword evidence="4" id="KW-0808">Transferase</keyword>
<feature type="modified residue" description="N6-(pyridoxal phosphate)lysine" evidence="6">
    <location>
        <position position="192"/>
    </location>
</feature>
<dbReference type="AlphaFoldDB" id="A0AA39YS72"/>
<feature type="region of interest" description="Disordered" evidence="7">
    <location>
        <begin position="308"/>
        <end position="328"/>
    </location>
</feature>
<dbReference type="FunFam" id="3.30.470.10:FF:000004">
    <property type="entry name" value="Branched-chain-amino-acid aminotransferase"/>
    <property type="match status" value="1"/>
</dbReference>
<dbReference type="InterPro" id="IPR001544">
    <property type="entry name" value="Aminotrans_IV"/>
</dbReference>
<comment type="similarity">
    <text evidence="2">Belongs to the class-IV pyridoxal-phosphate-dependent aminotransferase family.</text>
</comment>
<dbReference type="PANTHER" id="PTHR42825:SF2">
    <property type="entry name" value="BRANCHED-CHAIN-AMINO-ACID AMINOTRANSFERASE 3, CHLOROPLASTIC-RELATED"/>
    <property type="match status" value="1"/>
</dbReference>
<evidence type="ECO:0000313" key="8">
    <source>
        <dbReference type="EMBL" id="KAK0656996.1"/>
    </source>
</evidence>
<evidence type="ECO:0000313" key="9">
    <source>
        <dbReference type="Proteomes" id="UP001174936"/>
    </source>
</evidence>
<keyword evidence="5" id="KW-0663">Pyridoxal phosphate</keyword>
<dbReference type="InterPro" id="IPR043131">
    <property type="entry name" value="BCAT-like_N"/>
</dbReference>
<name>A0AA39YS72_9PEZI</name>
<evidence type="ECO:0000256" key="5">
    <source>
        <dbReference type="ARBA" id="ARBA00022898"/>
    </source>
</evidence>
<organism evidence="8 9">
    <name type="scientific">Cercophora newfieldiana</name>
    <dbReference type="NCBI Taxonomy" id="92897"/>
    <lineage>
        <taxon>Eukaryota</taxon>
        <taxon>Fungi</taxon>
        <taxon>Dikarya</taxon>
        <taxon>Ascomycota</taxon>
        <taxon>Pezizomycotina</taxon>
        <taxon>Sordariomycetes</taxon>
        <taxon>Sordariomycetidae</taxon>
        <taxon>Sordariales</taxon>
        <taxon>Lasiosphaeriaceae</taxon>
        <taxon>Cercophora</taxon>
    </lineage>
</organism>
<protein>
    <submittedName>
        <fullName evidence="8">Aminotransferase</fullName>
    </submittedName>
</protein>
<proteinExistence type="inferred from homology"/>
<dbReference type="GO" id="GO:0009081">
    <property type="term" value="P:branched-chain amino acid metabolic process"/>
    <property type="evidence" value="ECO:0007669"/>
    <property type="project" value="InterPro"/>
</dbReference>
<gene>
    <name evidence="8" type="ORF">B0T16DRAFT_385612</name>
</gene>
<dbReference type="Gene3D" id="3.30.470.10">
    <property type="match status" value="1"/>
</dbReference>
<dbReference type="InterPro" id="IPR043132">
    <property type="entry name" value="BCAT-like_C"/>
</dbReference>
<dbReference type="EMBL" id="JAULSV010000001">
    <property type="protein sequence ID" value="KAK0656996.1"/>
    <property type="molecule type" value="Genomic_DNA"/>
</dbReference>
<dbReference type="InterPro" id="IPR005786">
    <property type="entry name" value="B_amino_transII"/>
</dbReference>
<dbReference type="Proteomes" id="UP001174936">
    <property type="component" value="Unassembled WGS sequence"/>
</dbReference>
<dbReference type="InterPro" id="IPR036038">
    <property type="entry name" value="Aminotransferase-like"/>
</dbReference>
<feature type="compositionally biased region" description="Low complexity" evidence="7">
    <location>
        <begin position="311"/>
        <end position="322"/>
    </location>
</feature>
<dbReference type="SUPFAM" id="SSF56752">
    <property type="entry name" value="D-aminoacid aminotransferase-like PLP-dependent enzymes"/>
    <property type="match status" value="1"/>
</dbReference>
<dbReference type="PANTHER" id="PTHR42825">
    <property type="entry name" value="AMINO ACID AMINOTRANSFERASE"/>
    <property type="match status" value="1"/>
</dbReference>
<dbReference type="GO" id="GO:0004084">
    <property type="term" value="F:branched-chain-amino-acid transaminase activity"/>
    <property type="evidence" value="ECO:0007669"/>
    <property type="project" value="InterPro"/>
</dbReference>
<evidence type="ECO:0000256" key="1">
    <source>
        <dbReference type="ARBA" id="ARBA00001933"/>
    </source>
</evidence>
<comment type="caution">
    <text evidence="8">The sequence shown here is derived from an EMBL/GenBank/DDBJ whole genome shotgun (WGS) entry which is preliminary data.</text>
</comment>
<keyword evidence="3 8" id="KW-0032">Aminotransferase</keyword>
<evidence type="ECO:0000256" key="2">
    <source>
        <dbReference type="ARBA" id="ARBA00009320"/>
    </source>
</evidence>
<evidence type="ECO:0000256" key="3">
    <source>
        <dbReference type="ARBA" id="ARBA00022576"/>
    </source>
</evidence>
<accession>A0AA39YS72</accession>
<dbReference type="Pfam" id="PF01063">
    <property type="entry name" value="Aminotran_4"/>
    <property type="match status" value="1"/>
</dbReference>
<dbReference type="PIRSF" id="PIRSF006468">
    <property type="entry name" value="BCAT1"/>
    <property type="match status" value="1"/>
</dbReference>
<dbReference type="InterPro" id="IPR033939">
    <property type="entry name" value="BCAT_family"/>
</dbReference>